<dbReference type="Pfam" id="PF01041">
    <property type="entry name" value="DegT_DnrJ_EryC1"/>
    <property type="match status" value="1"/>
</dbReference>
<evidence type="ECO:0000256" key="4">
    <source>
        <dbReference type="PIRSR" id="PIRSR000390-2"/>
    </source>
</evidence>
<name>A0A495MIQ3_9FLAO</name>
<reference evidence="6 7" key="1">
    <citation type="submission" date="2018-10" db="EMBL/GenBank/DDBJ databases">
        <title>Genomic Encyclopedia of Archaeal and Bacterial Type Strains, Phase II (KMG-II): from individual species to whole genera.</title>
        <authorList>
            <person name="Goeker M."/>
        </authorList>
    </citation>
    <scope>NUCLEOTIDE SEQUENCE [LARGE SCALE GENOMIC DNA]</scope>
    <source>
        <strain evidence="6 7">DSM 29537</strain>
    </source>
</reference>
<dbReference type="GO" id="GO:0008483">
    <property type="term" value="F:transaminase activity"/>
    <property type="evidence" value="ECO:0007669"/>
    <property type="project" value="TreeGrafter"/>
</dbReference>
<evidence type="ECO:0000313" key="7">
    <source>
        <dbReference type="Proteomes" id="UP000277579"/>
    </source>
</evidence>
<dbReference type="PANTHER" id="PTHR30244">
    <property type="entry name" value="TRANSAMINASE"/>
    <property type="match status" value="1"/>
</dbReference>
<evidence type="ECO:0000256" key="3">
    <source>
        <dbReference type="PIRSR" id="PIRSR000390-1"/>
    </source>
</evidence>
<dbReference type="CDD" id="cd00616">
    <property type="entry name" value="AHBA_syn"/>
    <property type="match status" value="1"/>
</dbReference>
<dbReference type="Gene3D" id="3.40.640.10">
    <property type="entry name" value="Type I PLP-dependent aspartate aminotransferase-like (Major domain)"/>
    <property type="match status" value="1"/>
</dbReference>
<organism evidence="6 7">
    <name type="scientific">Flavobacterium endophyticum</name>
    <dbReference type="NCBI Taxonomy" id="1540163"/>
    <lineage>
        <taxon>Bacteria</taxon>
        <taxon>Pseudomonadati</taxon>
        <taxon>Bacteroidota</taxon>
        <taxon>Flavobacteriia</taxon>
        <taxon>Flavobacteriales</taxon>
        <taxon>Flavobacteriaceae</taxon>
        <taxon>Flavobacterium</taxon>
    </lineage>
</organism>
<keyword evidence="1 4" id="KW-0663">Pyridoxal phosphate</keyword>
<dbReference type="Gene3D" id="3.90.1150.10">
    <property type="entry name" value="Aspartate Aminotransferase, domain 1"/>
    <property type="match status" value="1"/>
</dbReference>
<dbReference type="InterPro" id="IPR015422">
    <property type="entry name" value="PyrdxlP-dep_Trfase_small"/>
</dbReference>
<protein>
    <submittedName>
        <fullName evidence="6">dTDP-4-amino-4,6-dideoxygalactose transaminase</fullName>
    </submittedName>
</protein>
<dbReference type="GO" id="GO:0030170">
    <property type="term" value="F:pyridoxal phosphate binding"/>
    <property type="evidence" value="ECO:0007669"/>
    <property type="project" value="UniProtKB-ARBA"/>
</dbReference>
<gene>
    <name evidence="6" type="ORF">CLV94_0923</name>
</gene>
<dbReference type="SUPFAM" id="SSF53383">
    <property type="entry name" value="PLP-dependent transferases"/>
    <property type="match status" value="1"/>
</dbReference>
<dbReference type="OrthoDB" id="9804264at2"/>
<dbReference type="Proteomes" id="UP000277579">
    <property type="component" value="Unassembled WGS sequence"/>
</dbReference>
<evidence type="ECO:0000256" key="1">
    <source>
        <dbReference type="ARBA" id="ARBA00022898"/>
    </source>
</evidence>
<dbReference type="FunFam" id="3.40.640.10:FF:000089">
    <property type="entry name" value="Aminotransferase, DegT/DnrJ/EryC1/StrS family"/>
    <property type="match status" value="1"/>
</dbReference>
<evidence type="ECO:0000256" key="2">
    <source>
        <dbReference type="ARBA" id="ARBA00037999"/>
    </source>
</evidence>
<dbReference type="InterPro" id="IPR015421">
    <property type="entry name" value="PyrdxlP-dep_Trfase_major"/>
</dbReference>
<feature type="modified residue" description="N6-(pyridoxal phosphate)lysine" evidence="4">
    <location>
        <position position="192"/>
    </location>
</feature>
<sequence length="376" mass="42080">MKKIQMVDLKGQYENIKETVNNSIQEVLDTNTYINGPEVHKFQKNLEEYLGAKHVIPCANGTDALQIAMMGLDLKPGDEVITADFTFAATVEVIALLQLTPVLVDVEIDTFNISVEAIKKAITPKTKAIVPVHLFGQAANMEAIMQLAQEHNLYVIEDNAQAIGANYRYFDGKKEKVGVIGHVASTSFFPSKNLGCYGDGGAIFTNDDDLAHKLRGIVNHGMYVRYHHDVVGVNSRLDSIQAAVLNVKLPKLDEYNAARQLAAQKYSQALANHKNIVTPYVAGERDSHVFHQYTLRVLDADRDGLMQHLLDKGIPCAIYYPIPLHSQKAYLDVRYKEEDFPITNQLVKEVISLPMHTELDDEQIKFITDSILEFLQ</sequence>
<keyword evidence="7" id="KW-1185">Reference proteome</keyword>
<evidence type="ECO:0000313" key="6">
    <source>
        <dbReference type="EMBL" id="RKS25877.1"/>
    </source>
</evidence>
<dbReference type="AlphaFoldDB" id="A0A495MIQ3"/>
<dbReference type="PANTHER" id="PTHR30244:SF36">
    <property type="entry name" value="3-OXO-GLUCOSE-6-PHOSPHATE:GLUTAMATE AMINOTRANSFERASE"/>
    <property type="match status" value="1"/>
</dbReference>
<dbReference type="InterPro" id="IPR000653">
    <property type="entry name" value="DegT/StrS_aminotransferase"/>
</dbReference>
<feature type="active site" description="Proton acceptor" evidence="3">
    <location>
        <position position="192"/>
    </location>
</feature>
<dbReference type="GO" id="GO:0000271">
    <property type="term" value="P:polysaccharide biosynthetic process"/>
    <property type="evidence" value="ECO:0007669"/>
    <property type="project" value="TreeGrafter"/>
</dbReference>
<dbReference type="RefSeq" id="WP_121375245.1">
    <property type="nucleotide sequence ID" value="NZ_RBLC01000001.1"/>
</dbReference>
<dbReference type="PIRSF" id="PIRSF000390">
    <property type="entry name" value="PLP_StrS"/>
    <property type="match status" value="1"/>
</dbReference>
<comment type="similarity">
    <text evidence="2 5">Belongs to the DegT/DnrJ/EryC1 family.</text>
</comment>
<comment type="caution">
    <text evidence="6">The sequence shown here is derived from an EMBL/GenBank/DDBJ whole genome shotgun (WGS) entry which is preliminary data.</text>
</comment>
<dbReference type="InterPro" id="IPR015424">
    <property type="entry name" value="PyrdxlP-dep_Trfase"/>
</dbReference>
<evidence type="ECO:0000256" key="5">
    <source>
        <dbReference type="RuleBase" id="RU004508"/>
    </source>
</evidence>
<accession>A0A495MIQ3</accession>
<dbReference type="EMBL" id="RBLC01000001">
    <property type="protein sequence ID" value="RKS25877.1"/>
    <property type="molecule type" value="Genomic_DNA"/>
</dbReference>
<proteinExistence type="inferred from homology"/>